<dbReference type="InterPro" id="IPR038268">
    <property type="entry name" value="RHH_sf"/>
</dbReference>
<sequence>MCELYASTEPHRYEVAKRSIRIQGAVTSLALENEIWQVLETIAQREELGLAEFISLLYQEVIERHGEIKNLASMLRVTCLTYLANNNALDVRSGSN</sequence>
<name>A0A8I2KP27_9GAMM</name>
<dbReference type="EMBL" id="CP137578">
    <property type="protein sequence ID" value="WOX29229.1"/>
    <property type="molecule type" value="Genomic_DNA"/>
</dbReference>
<dbReference type="RefSeq" id="WP_039494266.1">
    <property type="nucleotide sequence ID" value="NZ_CBCSDF010000019.1"/>
</dbReference>
<reference evidence="3 5" key="2">
    <citation type="submission" date="2023-10" db="EMBL/GenBank/DDBJ databases">
        <title>To unveil natural product biosynthetic capacity in Pseudoalteromonas.</title>
        <authorList>
            <person name="Wang J."/>
        </authorList>
    </citation>
    <scope>NUCLEOTIDE SEQUENCE [LARGE SCALE GENOMIC DNA]</scope>
    <source>
        <strain evidence="3 5">DSM 15914</strain>
    </source>
</reference>
<accession>A0A8I2KP27</accession>
<dbReference type="AlphaFoldDB" id="A0A8I2KP27"/>
<evidence type="ECO:0000313" key="2">
    <source>
        <dbReference type="EMBL" id="NLR23391.1"/>
    </source>
</evidence>
<dbReference type="Proteomes" id="UP001304419">
    <property type="component" value="Chromosome 1"/>
</dbReference>
<evidence type="ECO:0000313" key="4">
    <source>
        <dbReference type="Proteomes" id="UP000646877"/>
    </source>
</evidence>
<evidence type="ECO:0000313" key="3">
    <source>
        <dbReference type="EMBL" id="WOX29229.1"/>
    </source>
</evidence>
<dbReference type="Gene3D" id="1.10.3990.20">
    <property type="entry name" value="protein bp1543"/>
    <property type="match status" value="1"/>
</dbReference>
<keyword evidence="5" id="KW-1185">Reference proteome</keyword>
<dbReference type="Proteomes" id="UP000646877">
    <property type="component" value="Unassembled WGS sequence"/>
</dbReference>
<dbReference type="EMBL" id="WEIA01000015">
    <property type="protein sequence ID" value="NLR23391.1"/>
    <property type="molecule type" value="Genomic_DNA"/>
</dbReference>
<proteinExistence type="predicted"/>
<dbReference type="GO" id="GO:0003677">
    <property type="term" value="F:DNA binding"/>
    <property type="evidence" value="ECO:0007669"/>
    <property type="project" value="UniProtKB-KW"/>
</dbReference>
<keyword evidence="2" id="KW-0238">DNA-binding</keyword>
<evidence type="ECO:0000313" key="5">
    <source>
        <dbReference type="Proteomes" id="UP001304419"/>
    </source>
</evidence>
<gene>
    <name evidence="2" type="ORF">F9Y85_19155</name>
    <name evidence="3" type="ORF">R5H13_02855</name>
</gene>
<dbReference type="InterPro" id="IPR027373">
    <property type="entry name" value="RHH_dom"/>
</dbReference>
<evidence type="ECO:0000259" key="1">
    <source>
        <dbReference type="Pfam" id="PF13467"/>
    </source>
</evidence>
<organism evidence="2 4">
    <name type="scientific">Pseudoalteromonas maricaloris</name>
    <dbReference type="NCBI Taxonomy" id="184924"/>
    <lineage>
        <taxon>Bacteria</taxon>
        <taxon>Pseudomonadati</taxon>
        <taxon>Pseudomonadota</taxon>
        <taxon>Gammaproteobacteria</taxon>
        <taxon>Alteromonadales</taxon>
        <taxon>Pseudoalteromonadaceae</taxon>
        <taxon>Pseudoalteromonas</taxon>
    </lineage>
</organism>
<reference evidence="2" key="1">
    <citation type="submission" date="2019-10" db="EMBL/GenBank/DDBJ databases">
        <authorList>
            <person name="Paulsen S."/>
        </authorList>
    </citation>
    <scope>NUCLEOTIDE SEQUENCE</scope>
    <source>
        <strain evidence="2">LMG 19692</strain>
    </source>
</reference>
<protein>
    <submittedName>
        <fullName evidence="2">DNA-binding protein</fullName>
    </submittedName>
    <submittedName>
        <fullName evidence="3">Ribbon-helix-helix domain-containing protein</fullName>
    </submittedName>
</protein>
<feature type="domain" description="Ribbon-helix-helix" evidence="1">
    <location>
        <begin position="16"/>
        <end position="83"/>
    </location>
</feature>
<dbReference type="Pfam" id="PF13467">
    <property type="entry name" value="RHH_4"/>
    <property type="match status" value="1"/>
</dbReference>